<comment type="similarity">
    <text evidence="1 5">Belongs to the peptidase S8 family.</text>
</comment>
<dbReference type="InterPro" id="IPR050131">
    <property type="entry name" value="Peptidase_S8_subtilisin-like"/>
</dbReference>
<name>A0A330L2J2_9BACT</name>
<sequence>MPAYPHLKIDREQPVNEKRPVGRVITRPPENIPAHARRLHASLERARESATQSLGGFDDRLLFKLQIGSFAPDQLERINGVEVISQEDGGYALAFANIEALETFEARLATLERGRQITRKEIFFALQAFENWTEEDRKGWALQHEGLPARDNFMLDVELWPIRTNTSRREMINHFNFWLGQEGIENLDSINVDSLVLYRVRASQEQALRLLHHRDVRTVDLPPRFQLEIEALQFDIQQVGNIPAPPANAPFIAVLDSGVASGHPMIRMAMADAQGFLPPDRSADDDQGHGTHVAGIALYGDVEECFESRSFEPQLRLLSGRILDAQAEGNPRLIENLVEEAVRYFHEQYRCRIFNLSYGDVNKPYTGGRVKWLAYTLDRLSRELDVLFVIPTGNFNDVPSDWLRSEYPEYLLRDDASLIDPAPALNALTVGSIARWDQTANSSRWPHDPRERPIAQRDQPSPFTRCGASAKGAIKPDLVSYGGNWALHLVTGHRVTQRLGELSTSRAFLTDGRLLSDASGTSYAAPHVAHLAARTLGELPANSSINLVRAVLVANAKIPPASAVLFDKDEERLSRTVGYGMVNPSSLYRSTEEELILIAEEALADKRHHFYELPIPDGFLNGTPRSRRRQLTVALAYCPPVKTTRVDYKAVRMDFRVVKAESLAAVVKMFNRATSRDEYERMSEWGSNKWAYGASIRSKGTVQSATWTLRKRLSGQLFVVVTRNDYGWVGDNSIDERYALAIRMSDRENQEARLYTQINTMLQVRQRERVRVRTRT</sequence>
<feature type="region of interest" description="Disordered" evidence="6">
    <location>
        <begin position="440"/>
        <end position="462"/>
    </location>
</feature>
<protein>
    <submittedName>
        <fullName evidence="8">Putative serine protease</fullName>
    </submittedName>
</protein>
<evidence type="ECO:0000259" key="7">
    <source>
        <dbReference type="Pfam" id="PF00082"/>
    </source>
</evidence>
<dbReference type="PANTHER" id="PTHR43806:SF11">
    <property type="entry name" value="CEREVISIN-RELATED"/>
    <property type="match status" value="1"/>
</dbReference>
<dbReference type="GO" id="GO:0006508">
    <property type="term" value="P:proteolysis"/>
    <property type="evidence" value="ECO:0007669"/>
    <property type="project" value="UniProtKB-KW"/>
</dbReference>
<keyword evidence="4 5" id="KW-0720">Serine protease</keyword>
<evidence type="ECO:0000256" key="4">
    <source>
        <dbReference type="ARBA" id="ARBA00022825"/>
    </source>
</evidence>
<dbReference type="PRINTS" id="PR00723">
    <property type="entry name" value="SUBTILISIN"/>
</dbReference>
<evidence type="ECO:0000256" key="6">
    <source>
        <dbReference type="SAM" id="MobiDB-lite"/>
    </source>
</evidence>
<dbReference type="InParanoid" id="A0A330L2J2"/>
<dbReference type="InterPro" id="IPR036852">
    <property type="entry name" value="Peptidase_S8/S53_dom_sf"/>
</dbReference>
<feature type="domain" description="Peptidase S8/S53" evidence="7">
    <location>
        <begin position="249"/>
        <end position="580"/>
    </location>
</feature>
<dbReference type="CDD" id="cd04847">
    <property type="entry name" value="Peptidases_S8_Subtilisin_like_2"/>
    <property type="match status" value="1"/>
</dbReference>
<evidence type="ECO:0000256" key="2">
    <source>
        <dbReference type="ARBA" id="ARBA00022670"/>
    </source>
</evidence>
<feature type="active site" description="Charge relay system" evidence="5">
    <location>
        <position position="522"/>
    </location>
</feature>
<dbReference type="OrthoDB" id="9768989at2"/>
<evidence type="ECO:0000256" key="1">
    <source>
        <dbReference type="ARBA" id="ARBA00011073"/>
    </source>
</evidence>
<keyword evidence="2 5" id="KW-0645">Protease</keyword>
<dbReference type="Pfam" id="PF00082">
    <property type="entry name" value="Peptidase_S8"/>
    <property type="match status" value="1"/>
</dbReference>
<reference evidence="9" key="1">
    <citation type="submission" date="2018-04" db="EMBL/GenBank/DDBJ databases">
        <authorList>
            <person name="Lucker S."/>
            <person name="Sakoula D."/>
        </authorList>
    </citation>
    <scope>NUCLEOTIDE SEQUENCE [LARGE SCALE GENOMIC DNA]</scope>
</reference>
<organism evidence="8 9">
    <name type="scientific">Nitrospira lenta</name>
    <dbReference type="NCBI Taxonomy" id="1436998"/>
    <lineage>
        <taxon>Bacteria</taxon>
        <taxon>Pseudomonadati</taxon>
        <taxon>Nitrospirota</taxon>
        <taxon>Nitrospiria</taxon>
        <taxon>Nitrospirales</taxon>
        <taxon>Nitrospiraceae</taxon>
        <taxon>Nitrospira</taxon>
    </lineage>
</organism>
<evidence type="ECO:0000256" key="3">
    <source>
        <dbReference type="ARBA" id="ARBA00022801"/>
    </source>
</evidence>
<dbReference type="GO" id="GO:0004252">
    <property type="term" value="F:serine-type endopeptidase activity"/>
    <property type="evidence" value="ECO:0007669"/>
    <property type="project" value="UniProtKB-UniRule"/>
</dbReference>
<dbReference type="SUPFAM" id="SSF52743">
    <property type="entry name" value="Subtilisin-like"/>
    <property type="match status" value="1"/>
</dbReference>
<dbReference type="PANTHER" id="PTHR43806">
    <property type="entry name" value="PEPTIDASE S8"/>
    <property type="match status" value="1"/>
</dbReference>
<dbReference type="InterPro" id="IPR015500">
    <property type="entry name" value="Peptidase_S8_subtilisin-rel"/>
</dbReference>
<dbReference type="RefSeq" id="WP_121988410.1">
    <property type="nucleotide sequence ID" value="NZ_OUNR01000001.1"/>
</dbReference>
<dbReference type="AlphaFoldDB" id="A0A330L2J2"/>
<feature type="compositionally biased region" description="Basic and acidic residues" evidence="6">
    <location>
        <begin position="445"/>
        <end position="455"/>
    </location>
</feature>
<dbReference type="InterPro" id="IPR034074">
    <property type="entry name" value="Y4bN_pept_dom"/>
</dbReference>
<proteinExistence type="inferred from homology"/>
<gene>
    <name evidence="8" type="ORF">NITLEN_11046</name>
</gene>
<dbReference type="Gene3D" id="3.40.50.200">
    <property type="entry name" value="Peptidase S8/S53 domain"/>
    <property type="match status" value="1"/>
</dbReference>
<evidence type="ECO:0000313" key="8">
    <source>
        <dbReference type="EMBL" id="SPP63960.1"/>
    </source>
</evidence>
<keyword evidence="3 5" id="KW-0378">Hydrolase</keyword>
<dbReference type="EMBL" id="OUNR01000001">
    <property type="protein sequence ID" value="SPP63960.1"/>
    <property type="molecule type" value="Genomic_DNA"/>
</dbReference>
<evidence type="ECO:0000256" key="5">
    <source>
        <dbReference type="PROSITE-ProRule" id="PRU01240"/>
    </source>
</evidence>
<feature type="active site" description="Charge relay system" evidence="5">
    <location>
        <position position="289"/>
    </location>
</feature>
<evidence type="ECO:0000313" key="9">
    <source>
        <dbReference type="Proteomes" id="UP000248168"/>
    </source>
</evidence>
<accession>A0A330L2J2</accession>
<dbReference type="InterPro" id="IPR000209">
    <property type="entry name" value="Peptidase_S8/S53_dom"/>
</dbReference>
<dbReference type="Proteomes" id="UP000248168">
    <property type="component" value="Unassembled WGS sequence"/>
</dbReference>
<keyword evidence="9" id="KW-1185">Reference proteome</keyword>
<feature type="active site" description="Charge relay system" evidence="5">
    <location>
        <position position="256"/>
    </location>
</feature>
<dbReference type="PROSITE" id="PS51892">
    <property type="entry name" value="SUBTILASE"/>
    <property type="match status" value="1"/>
</dbReference>